<protein>
    <recommendedName>
        <fullName evidence="3">BED-type domain-containing protein</fullName>
    </recommendedName>
</protein>
<dbReference type="AlphaFoldDB" id="A0AAV6I832"/>
<gene>
    <name evidence="1" type="ORF">RHGRI_030654</name>
</gene>
<sequence length="93" mass="10284">MSSSTGASSTPTVRDDARGGALWKFVTKLEKLPGKGGNFKWRCNFCSVTKNGSYTRVKAHLLKIAHQVIGPCLSVTNKDTLLFKKLLEEKEQK</sequence>
<keyword evidence="2" id="KW-1185">Reference proteome</keyword>
<evidence type="ECO:0000313" key="1">
    <source>
        <dbReference type="EMBL" id="KAG5523738.1"/>
    </source>
</evidence>
<dbReference type="Proteomes" id="UP000823749">
    <property type="component" value="Chromosome 11"/>
</dbReference>
<proteinExistence type="predicted"/>
<evidence type="ECO:0000313" key="2">
    <source>
        <dbReference type="Proteomes" id="UP000823749"/>
    </source>
</evidence>
<organism evidence="1 2">
    <name type="scientific">Rhododendron griersonianum</name>
    <dbReference type="NCBI Taxonomy" id="479676"/>
    <lineage>
        <taxon>Eukaryota</taxon>
        <taxon>Viridiplantae</taxon>
        <taxon>Streptophyta</taxon>
        <taxon>Embryophyta</taxon>
        <taxon>Tracheophyta</taxon>
        <taxon>Spermatophyta</taxon>
        <taxon>Magnoliopsida</taxon>
        <taxon>eudicotyledons</taxon>
        <taxon>Gunneridae</taxon>
        <taxon>Pentapetalae</taxon>
        <taxon>asterids</taxon>
        <taxon>Ericales</taxon>
        <taxon>Ericaceae</taxon>
        <taxon>Ericoideae</taxon>
        <taxon>Rhodoreae</taxon>
        <taxon>Rhododendron</taxon>
    </lineage>
</organism>
<dbReference type="EMBL" id="JACTNZ010000011">
    <property type="protein sequence ID" value="KAG5523738.1"/>
    <property type="molecule type" value="Genomic_DNA"/>
</dbReference>
<accession>A0AAV6I832</accession>
<reference evidence="1" key="1">
    <citation type="submission" date="2020-08" db="EMBL/GenBank/DDBJ databases">
        <title>Plant Genome Project.</title>
        <authorList>
            <person name="Zhang R.-G."/>
        </authorList>
    </citation>
    <scope>NUCLEOTIDE SEQUENCE</scope>
    <source>
        <strain evidence="1">WSP0</strain>
        <tissue evidence="1">Leaf</tissue>
    </source>
</reference>
<evidence type="ECO:0008006" key="3">
    <source>
        <dbReference type="Google" id="ProtNLM"/>
    </source>
</evidence>
<name>A0AAV6I832_9ERIC</name>
<comment type="caution">
    <text evidence="1">The sequence shown here is derived from an EMBL/GenBank/DDBJ whole genome shotgun (WGS) entry which is preliminary data.</text>
</comment>